<sequence length="211" mass="24469">MQCFNNDPYPNAPQRLALSSFIMFMFLFLLSLCLVVPGVISLTSQLKCERKIVSVDRLTLNDTIPNRIKYRYTLELSIKDNSIRYNSISIYECFEGECEINKFENFTTFCTYDPRKKGPRLDTQADFIGLFAAAGICLIISFGFLLISLTVFIIGLQFIFELLYRKDCFKARIMEGNVYFKSRNGTFSTCLDLYLKFTGFSVKQFRKTYKP</sequence>
<dbReference type="Proteomes" id="UP000006671">
    <property type="component" value="Unassembled WGS sequence"/>
</dbReference>
<keyword evidence="3" id="KW-1185">Reference proteome</keyword>
<dbReference type="GeneID" id="8862018"/>
<feature type="transmembrane region" description="Helical" evidence="1">
    <location>
        <begin position="127"/>
        <end position="160"/>
    </location>
</feature>
<accession>D2W3T9</accession>
<gene>
    <name evidence="2" type="ORF">NAEGRDRAFT_76064</name>
</gene>
<proteinExistence type="predicted"/>
<name>D2W3T9_NAEGR</name>
<feature type="transmembrane region" description="Helical" evidence="1">
    <location>
        <begin position="20"/>
        <end position="42"/>
    </location>
</feature>
<dbReference type="EMBL" id="GG738934">
    <property type="protein sequence ID" value="EFC36252.1"/>
    <property type="molecule type" value="Genomic_DNA"/>
</dbReference>
<reference evidence="2 3" key="1">
    <citation type="journal article" date="2010" name="Cell">
        <title>The genome of Naegleria gruberi illuminates early eukaryotic versatility.</title>
        <authorList>
            <person name="Fritz-Laylin L.K."/>
            <person name="Prochnik S.E."/>
            <person name="Ginger M.L."/>
            <person name="Dacks J.B."/>
            <person name="Carpenter M.L."/>
            <person name="Field M.C."/>
            <person name="Kuo A."/>
            <person name="Paredez A."/>
            <person name="Chapman J."/>
            <person name="Pham J."/>
            <person name="Shu S."/>
            <person name="Neupane R."/>
            <person name="Cipriano M."/>
            <person name="Mancuso J."/>
            <person name="Tu H."/>
            <person name="Salamov A."/>
            <person name="Lindquist E."/>
            <person name="Shapiro H."/>
            <person name="Lucas S."/>
            <person name="Grigoriev I.V."/>
            <person name="Cande W.Z."/>
            <person name="Fulton C."/>
            <person name="Rokhsar D.S."/>
            <person name="Dawson S.C."/>
        </authorList>
    </citation>
    <scope>NUCLEOTIDE SEQUENCE [LARGE SCALE GENOMIC DNA]</scope>
    <source>
        <strain evidence="2 3">NEG-M</strain>
    </source>
</reference>
<dbReference type="RefSeq" id="XP_002668996.1">
    <property type="nucleotide sequence ID" value="XM_002668950.1"/>
</dbReference>
<organism evidence="3">
    <name type="scientific">Naegleria gruberi</name>
    <name type="common">Amoeba</name>
    <dbReference type="NCBI Taxonomy" id="5762"/>
    <lineage>
        <taxon>Eukaryota</taxon>
        <taxon>Discoba</taxon>
        <taxon>Heterolobosea</taxon>
        <taxon>Tetramitia</taxon>
        <taxon>Eutetramitia</taxon>
        <taxon>Vahlkampfiidae</taxon>
        <taxon>Naegleria</taxon>
    </lineage>
</organism>
<dbReference type="InParanoid" id="D2W3T9"/>
<keyword evidence="1" id="KW-1133">Transmembrane helix</keyword>
<dbReference type="KEGG" id="ngr:NAEGRDRAFT_76064"/>
<keyword evidence="1" id="KW-0472">Membrane</keyword>
<evidence type="ECO:0000313" key="3">
    <source>
        <dbReference type="Proteomes" id="UP000006671"/>
    </source>
</evidence>
<evidence type="ECO:0000313" key="2">
    <source>
        <dbReference type="EMBL" id="EFC36252.1"/>
    </source>
</evidence>
<dbReference type="VEuPathDB" id="AmoebaDB:NAEGRDRAFT_76064"/>
<dbReference type="AlphaFoldDB" id="D2W3T9"/>
<protein>
    <submittedName>
        <fullName evidence="2">Predicted protein</fullName>
    </submittedName>
</protein>
<keyword evidence="1" id="KW-0812">Transmembrane</keyword>
<evidence type="ECO:0000256" key="1">
    <source>
        <dbReference type="SAM" id="Phobius"/>
    </source>
</evidence>